<accession>A0A2S5SZC1</accession>
<name>A0A2S5SZC1_9BURK</name>
<dbReference type="AlphaFoldDB" id="A0A2S5SZC1"/>
<protein>
    <submittedName>
        <fullName evidence="1">Fucose 4-O-acetylase</fullName>
    </submittedName>
</protein>
<dbReference type="Proteomes" id="UP000238605">
    <property type="component" value="Unassembled WGS sequence"/>
</dbReference>
<evidence type="ECO:0000313" key="1">
    <source>
        <dbReference type="EMBL" id="PPE67999.1"/>
    </source>
</evidence>
<sequence length="305" mass="34838">MNPNPVPPDPRDTDPLWPRLRERARRRLSRTFKRLIRPFWMQRLDRLNRQADAPLLDPAGPVVSLTSYGDRLPWVHYTIESIGEGARKPSRIVLWIDDGLLRKGLPPSLQRLVRRGLEVRGTRDVGPHTKYLPQVLSHPEPDRPLITADDDVLYPRYWLASLVEAHDATPDQIVCFRAHRIDFDASGALKPYAQWPACRGTSPHQRNFLTGVSGVLYPVSMQNVLRECGYAFEDCCPRNDDIWLTATAWRHGIPIRQIVPFGRAFYNLPGTREQGLARHNVQGGANDVQLRATFSPEELARLRQA</sequence>
<gene>
    <name evidence="1" type="ORF">C1704_00520</name>
</gene>
<proteinExistence type="predicted"/>
<comment type="caution">
    <text evidence="1">The sequence shown here is derived from an EMBL/GenBank/DDBJ whole genome shotgun (WGS) entry which is preliminary data.</text>
</comment>
<reference evidence="1 2" key="1">
    <citation type="submission" date="2018-02" db="EMBL/GenBank/DDBJ databases">
        <title>Reclassifiation of [Polyangium] brachysporum DSM 7029 as Guopingzhaonella breviflexa gen. nov., sp. nov., a member of the family Comamonadaceae.</title>
        <authorList>
            <person name="Tang B."/>
        </authorList>
    </citation>
    <scope>NUCLEOTIDE SEQUENCE [LARGE SCALE GENOMIC DNA]</scope>
    <source>
        <strain evidence="1 2">BCRC 80649</strain>
    </source>
</reference>
<dbReference type="EMBL" id="PSNX01000001">
    <property type="protein sequence ID" value="PPE67999.1"/>
    <property type="molecule type" value="Genomic_DNA"/>
</dbReference>
<organism evidence="1 2">
    <name type="scientific">Caldimonas caldifontis</name>
    <dbReference type="NCBI Taxonomy" id="1452508"/>
    <lineage>
        <taxon>Bacteria</taxon>
        <taxon>Pseudomonadati</taxon>
        <taxon>Pseudomonadota</taxon>
        <taxon>Betaproteobacteria</taxon>
        <taxon>Burkholderiales</taxon>
        <taxon>Sphaerotilaceae</taxon>
        <taxon>Caldimonas</taxon>
    </lineage>
</organism>
<dbReference type="SUPFAM" id="SSF53448">
    <property type="entry name" value="Nucleotide-diphospho-sugar transferases"/>
    <property type="match status" value="1"/>
</dbReference>
<dbReference type="InterPro" id="IPR029044">
    <property type="entry name" value="Nucleotide-diphossugar_trans"/>
</dbReference>
<keyword evidence="2" id="KW-1185">Reference proteome</keyword>
<dbReference type="OrthoDB" id="5465469at2"/>
<dbReference type="RefSeq" id="WP_146076010.1">
    <property type="nucleotide sequence ID" value="NZ_PSNX01000001.1"/>
</dbReference>
<evidence type="ECO:0000313" key="2">
    <source>
        <dbReference type="Proteomes" id="UP000238605"/>
    </source>
</evidence>